<evidence type="ECO:0000313" key="2">
    <source>
        <dbReference type="Proteomes" id="UP001148662"/>
    </source>
</evidence>
<organism evidence="1 2">
    <name type="scientific">Phlebia brevispora</name>
    <dbReference type="NCBI Taxonomy" id="194682"/>
    <lineage>
        <taxon>Eukaryota</taxon>
        <taxon>Fungi</taxon>
        <taxon>Dikarya</taxon>
        <taxon>Basidiomycota</taxon>
        <taxon>Agaricomycotina</taxon>
        <taxon>Agaricomycetes</taxon>
        <taxon>Polyporales</taxon>
        <taxon>Meruliaceae</taxon>
        <taxon>Phlebia</taxon>
    </lineage>
</organism>
<evidence type="ECO:0000313" key="1">
    <source>
        <dbReference type="EMBL" id="KAJ3552309.1"/>
    </source>
</evidence>
<keyword evidence="2" id="KW-1185">Reference proteome</keyword>
<proteinExistence type="predicted"/>
<gene>
    <name evidence="1" type="ORF">NM688_g4212</name>
</gene>
<sequence>MTLKAGCSGQGQSSWNMALQLPENASMGFRSNTRIVGLQSLCLGAEAIPNGVFRTRGAVGVKQVAFRSRMRMTNRENQVFKSLGTKMTSSNSISQHHCLQDVHVQDLDILPWGNQFRYIGGSVLARLLSRPDAVNYEITALVRDPVKAKNLESFGVKTVIGSFTESPLVSQLAEHAHVVFSCADCDDVGLAQAILAGLKKRNETLGDVPIVIHTSGTAEVAADSRGKADTEIYDDSNVDQIKNISIHVIHRKVSVAYVEADLEG</sequence>
<reference evidence="1" key="1">
    <citation type="submission" date="2022-07" db="EMBL/GenBank/DDBJ databases">
        <title>Genome Sequence of Phlebia brevispora.</title>
        <authorList>
            <person name="Buettner E."/>
        </authorList>
    </citation>
    <scope>NUCLEOTIDE SEQUENCE</scope>
    <source>
        <strain evidence="1">MPL23</strain>
    </source>
</reference>
<protein>
    <submittedName>
        <fullName evidence="1">Uncharacterized protein</fullName>
    </submittedName>
</protein>
<accession>A0ACC1T3J3</accession>
<comment type="caution">
    <text evidence="1">The sequence shown here is derived from an EMBL/GenBank/DDBJ whole genome shotgun (WGS) entry which is preliminary data.</text>
</comment>
<dbReference type="EMBL" id="JANHOG010000676">
    <property type="protein sequence ID" value="KAJ3552309.1"/>
    <property type="molecule type" value="Genomic_DNA"/>
</dbReference>
<name>A0ACC1T3J3_9APHY</name>
<dbReference type="Proteomes" id="UP001148662">
    <property type="component" value="Unassembled WGS sequence"/>
</dbReference>